<dbReference type="KEGG" id="cem:LH23_07505"/>
<evidence type="ECO:0000313" key="2">
    <source>
        <dbReference type="EMBL" id="AIR60507.1"/>
    </source>
</evidence>
<keyword evidence="1" id="KW-0812">Transmembrane</keyword>
<reference evidence="2 3" key="1">
    <citation type="submission" date="2014-09" db="EMBL/GenBank/DDBJ databases">
        <authorList>
            <person name="Chan K.-G."/>
        </authorList>
    </citation>
    <scope>NUCLEOTIDE SEQUENCE [LARGE SCALE GENOMIC DNA]</scope>
    <source>
        <strain evidence="2 3">M006</strain>
    </source>
</reference>
<evidence type="ECO:0000313" key="3">
    <source>
        <dbReference type="Proteomes" id="UP000029516"/>
    </source>
</evidence>
<name>A0AAN0VT01_9ENTR</name>
<proteinExistence type="predicted"/>
<dbReference type="AlphaFoldDB" id="A0AAN0VT01"/>
<keyword evidence="1" id="KW-1133">Transmembrane helix</keyword>
<organism evidence="2 3">
    <name type="scientific">Cedecea neteri</name>
    <dbReference type="NCBI Taxonomy" id="158822"/>
    <lineage>
        <taxon>Bacteria</taxon>
        <taxon>Pseudomonadati</taxon>
        <taxon>Pseudomonadota</taxon>
        <taxon>Gammaproteobacteria</taxon>
        <taxon>Enterobacterales</taxon>
        <taxon>Enterobacteriaceae</taxon>
        <taxon>Cedecea</taxon>
    </lineage>
</organism>
<sequence length="61" mass="7483">MHHFGLWRDPLRAFLFLFLIVLFSIKIIKNNMLDTNEDLRHDFRFISFCMLILSIPFYKFS</sequence>
<dbReference type="EMBL" id="CP009458">
    <property type="protein sequence ID" value="AIR60507.1"/>
    <property type="molecule type" value="Genomic_DNA"/>
</dbReference>
<gene>
    <name evidence="2" type="ORF">LH23_07505</name>
</gene>
<protein>
    <submittedName>
        <fullName evidence="2">Uncharacterized protein</fullName>
    </submittedName>
</protein>
<evidence type="ECO:0000256" key="1">
    <source>
        <dbReference type="SAM" id="Phobius"/>
    </source>
</evidence>
<feature type="transmembrane region" description="Helical" evidence="1">
    <location>
        <begin position="12"/>
        <end position="29"/>
    </location>
</feature>
<dbReference type="Proteomes" id="UP000029516">
    <property type="component" value="Chromosome"/>
</dbReference>
<accession>A0AAN0VT01</accession>
<keyword evidence="1" id="KW-0472">Membrane</keyword>
<feature type="transmembrane region" description="Helical" evidence="1">
    <location>
        <begin position="41"/>
        <end position="58"/>
    </location>
</feature>